<evidence type="ECO:0000256" key="3">
    <source>
        <dbReference type="ARBA" id="ARBA00022525"/>
    </source>
</evidence>
<dbReference type="InterPro" id="IPR010259">
    <property type="entry name" value="S8pro/Inhibitor_I9"/>
</dbReference>
<dbReference type="Pfam" id="PF17766">
    <property type="entry name" value="fn3_6"/>
    <property type="match status" value="1"/>
</dbReference>
<sequence length="754" mass="80290">MATNVTSFSHLIFHACLLFALHLGFTSAQRSTYIVHMDKSAMPKDFTSHVHWYSATLNSLMSVGPTKFHKLGSGPRLLYTYDNAIHGFSAVLSPKELQTLQTVSGFVSAYRDQTVTVDTTHTTSFLSLNPVTGLWPASDYGMNVIVGVIDTGVWPESESFEDYGMTDIPAKWKGKCVPGDQFNTSMCNKKLIGAQYFNKGLVAANPNINISMNSTRDTEGHGTHTSSTAAGNYVEGASFFGYAPGTARGVAPRARVAMYKVLWDEGGYTSDILAGIDQAISDGVDVISISMGLNGVPFYEDPVAIGAFAAMEKGILLSASAGNDGPFLGTLHNGIPWALTSAAGTIDRQFAGTLTLGNGLSIVGWSLFPANALVKDVPLVYNKTLSACDSSKLLSEANGAIVICLDNGYSNGQMYEITQSMVAGAILITNDTLYEDIGEFFSPAVSISPKDGMTVINYATSAHEPTVTLTFQQTILGEKRAPAVAAYSSRGPSPSYPGILKPDIMAPGSRVFASWAPNLPSARIGSNLLLSDYNIISGTSMSCPHSSGIAALLKGAHPDWSPAAIRSAMMTTANSFDNTQNPIHDNGIPSEPATPLAMGAGQVDPNKALDPGLIYDAGAQDYVNLICSMKFTKKQILTITRSSSYNCSTVSSDLNYPSFITSFSNETLSIQVFHRTVTNVGNDAAVYVAKLEAPKGYSLSVSPDKLSFQHKSDKQSFTIGIYGSQQKNGKVSSGSITWVDSIGHHLVRSPIVVV</sequence>
<dbReference type="GO" id="GO:0006508">
    <property type="term" value="P:proteolysis"/>
    <property type="evidence" value="ECO:0007669"/>
    <property type="project" value="UniProtKB-KW"/>
</dbReference>
<dbReference type="CDD" id="cd02120">
    <property type="entry name" value="PA_subtilisin_like"/>
    <property type="match status" value="1"/>
</dbReference>
<dbReference type="Pfam" id="PF00082">
    <property type="entry name" value="Peptidase_S8"/>
    <property type="match status" value="1"/>
</dbReference>
<feature type="chain" id="PRO_5029577712" description="Subtilisin-like protease SBT1.9" evidence="11">
    <location>
        <begin position="29"/>
        <end position="754"/>
    </location>
</feature>
<dbReference type="InterPro" id="IPR036852">
    <property type="entry name" value="Peptidase_S8/S53_dom_sf"/>
</dbReference>
<evidence type="ECO:0000256" key="4">
    <source>
        <dbReference type="ARBA" id="ARBA00022670"/>
    </source>
</evidence>
<dbReference type="FunFam" id="3.40.50.200:FF:000006">
    <property type="entry name" value="Subtilisin-like protease SBT1.5"/>
    <property type="match status" value="1"/>
</dbReference>
<evidence type="ECO:0000256" key="1">
    <source>
        <dbReference type="ARBA" id="ARBA00004613"/>
    </source>
</evidence>
<gene>
    <name evidence="15" type="ORF">GIB67_017587</name>
</gene>
<evidence type="ECO:0000259" key="14">
    <source>
        <dbReference type="Pfam" id="PF17766"/>
    </source>
</evidence>
<comment type="caution">
    <text evidence="15">The sequence shown here is derived from an EMBL/GenBank/DDBJ whole genome shotgun (WGS) entry which is preliminary data.</text>
</comment>
<dbReference type="GO" id="GO:0004252">
    <property type="term" value="F:serine-type endopeptidase activity"/>
    <property type="evidence" value="ECO:0007669"/>
    <property type="project" value="UniProtKB-UniRule"/>
</dbReference>
<comment type="similarity">
    <text evidence="2 10">Belongs to the peptidase S8 family.</text>
</comment>
<dbReference type="InterPro" id="IPR000209">
    <property type="entry name" value="Peptidase_S8/S53_dom"/>
</dbReference>
<evidence type="ECO:0000256" key="10">
    <source>
        <dbReference type="PROSITE-ProRule" id="PRU01240"/>
    </source>
</evidence>
<dbReference type="Pfam" id="PF05922">
    <property type="entry name" value="Inhibitor_I9"/>
    <property type="match status" value="1"/>
</dbReference>
<dbReference type="Proteomes" id="UP000541444">
    <property type="component" value="Unassembled WGS sequence"/>
</dbReference>
<dbReference type="EMBL" id="JACGCM010002156">
    <property type="protein sequence ID" value="KAF6143979.1"/>
    <property type="molecule type" value="Genomic_DNA"/>
</dbReference>
<feature type="domain" description="Subtilisin-like protease fibronectin type-III" evidence="14">
    <location>
        <begin position="653"/>
        <end position="753"/>
    </location>
</feature>
<evidence type="ECO:0000256" key="6">
    <source>
        <dbReference type="ARBA" id="ARBA00022801"/>
    </source>
</evidence>
<evidence type="ECO:0000256" key="11">
    <source>
        <dbReference type="SAM" id="SignalP"/>
    </source>
</evidence>
<keyword evidence="16" id="KW-1185">Reference proteome</keyword>
<dbReference type="AlphaFoldDB" id="A0A7J7LN41"/>
<keyword evidence="4 10" id="KW-0645">Protease</keyword>
<dbReference type="InterPro" id="IPR041469">
    <property type="entry name" value="Subtilisin-like_FN3"/>
</dbReference>
<keyword evidence="3" id="KW-0964">Secreted</keyword>
<accession>A0A7J7LN41</accession>
<evidence type="ECO:0008006" key="17">
    <source>
        <dbReference type="Google" id="ProtNLM"/>
    </source>
</evidence>
<dbReference type="InterPro" id="IPR023828">
    <property type="entry name" value="Peptidase_S8_Ser-AS"/>
</dbReference>
<dbReference type="PROSITE" id="PS00138">
    <property type="entry name" value="SUBTILASE_SER"/>
    <property type="match status" value="1"/>
</dbReference>
<feature type="active site" description="Charge relay system" evidence="9 10">
    <location>
        <position position="540"/>
    </location>
</feature>
<evidence type="ECO:0000313" key="16">
    <source>
        <dbReference type="Proteomes" id="UP000541444"/>
    </source>
</evidence>
<evidence type="ECO:0000256" key="9">
    <source>
        <dbReference type="PIRSR" id="PIRSR615500-1"/>
    </source>
</evidence>
<dbReference type="InterPro" id="IPR037045">
    <property type="entry name" value="S8pro/Inhibitor_I9_sf"/>
</dbReference>
<dbReference type="Gene3D" id="3.50.30.30">
    <property type="match status" value="1"/>
</dbReference>
<proteinExistence type="inferred from homology"/>
<feature type="domain" description="Inhibitor I9" evidence="13">
    <location>
        <begin position="32"/>
        <end position="117"/>
    </location>
</feature>
<dbReference type="PANTHER" id="PTHR10795">
    <property type="entry name" value="PROPROTEIN CONVERTASE SUBTILISIN/KEXIN"/>
    <property type="match status" value="1"/>
</dbReference>
<dbReference type="Gene3D" id="2.60.40.2310">
    <property type="match status" value="1"/>
</dbReference>
<feature type="active site" description="Charge relay system" evidence="9 10">
    <location>
        <position position="221"/>
    </location>
</feature>
<dbReference type="Gene3D" id="3.40.50.200">
    <property type="entry name" value="Peptidase S8/S53 domain"/>
    <property type="match status" value="1"/>
</dbReference>
<dbReference type="Gene3D" id="3.30.70.80">
    <property type="entry name" value="Peptidase S8 propeptide/proteinase inhibitor I9"/>
    <property type="match status" value="1"/>
</dbReference>
<dbReference type="InterPro" id="IPR015500">
    <property type="entry name" value="Peptidase_S8_subtilisin-rel"/>
</dbReference>
<keyword evidence="7 10" id="KW-0720">Serine protease</keyword>
<keyword evidence="8" id="KW-0325">Glycoprotein</keyword>
<dbReference type="InterPro" id="IPR045051">
    <property type="entry name" value="SBT"/>
</dbReference>
<name>A0A7J7LN41_9MAGN</name>
<feature type="signal peptide" evidence="11">
    <location>
        <begin position="1"/>
        <end position="28"/>
    </location>
</feature>
<evidence type="ECO:0000259" key="12">
    <source>
        <dbReference type="Pfam" id="PF00082"/>
    </source>
</evidence>
<keyword evidence="6 10" id="KW-0378">Hydrolase</keyword>
<dbReference type="PRINTS" id="PR00723">
    <property type="entry name" value="SUBTILISIN"/>
</dbReference>
<protein>
    <recommendedName>
        <fullName evidence="17">Subtilisin-like protease SBT1.9</fullName>
    </recommendedName>
</protein>
<evidence type="ECO:0000256" key="2">
    <source>
        <dbReference type="ARBA" id="ARBA00011073"/>
    </source>
</evidence>
<dbReference type="FunFam" id="3.30.70.80:FF:000003">
    <property type="entry name" value="Subtilisin-like protease SBT1.9"/>
    <property type="match status" value="1"/>
</dbReference>
<feature type="domain" description="Peptidase S8/S53" evidence="12">
    <location>
        <begin position="142"/>
        <end position="579"/>
    </location>
</feature>
<organism evidence="15 16">
    <name type="scientific">Kingdonia uniflora</name>
    <dbReference type="NCBI Taxonomy" id="39325"/>
    <lineage>
        <taxon>Eukaryota</taxon>
        <taxon>Viridiplantae</taxon>
        <taxon>Streptophyta</taxon>
        <taxon>Embryophyta</taxon>
        <taxon>Tracheophyta</taxon>
        <taxon>Spermatophyta</taxon>
        <taxon>Magnoliopsida</taxon>
        <taxon>Ranunculales</taxon>
        <taxon>Circaeasteraceae</taxon>
        <taxon>Kingdonia</taxon>
    </lineage>
</organism>
<dbReference type="GO" id="GO:0005576">
    <property type="term" value="C:extracellular region"/>
    <property type="evidence" value="ECO:0007669"/>
    <property type="project" value="UniProtKB-SubCell"/>
</dbReference>
<dbReference type="OrthoDB" id="206201at2759"/>
<evidence type="ECO:0000256" key="7">
    <source>
        <dbReference type="ARBA" id="ARBA00022825"/>
    </source>
</evidence>
<feature type="active site" description="Charge relay system" evidence="9 10">
    <location>
        <position position="150"/>
    </location>
</feature>
<reference evidence="15 16" key="1">
    <citation type="journal article" date="2020" name="IScience">
        <title>Genome Sequencing of the Endangered Kingdonia uniflora (Circaeasteraceae, Ranunculales) Reveals Potential Mechanisms of Evolutionary Specialization.</title>
        <authorList>
            <person name="Sun Y."/>
            <person name="Deng T."/>
            <person name="Zhang A."/>
            <person name="Moore M.J."/>
            <person name="Landis J.B."/>
            <person name="Lin N."/>
            <person name="Zhang H."/>
            <person name="Zhang X."/>
            <person name="Huang J."/>
            <person name="Zhang X."/>
            <person name="Sun H."/>
            <person name="Wang H."/>
        </authorList>
    </citation>
    <scope>NUCLEOTIDE SEQUENCE [LARGE SCALE GENOMIC DNA]</scope>
    <source>
        <strain evidence="15">TB1705</strain>
        <tissue evidence="15">Leaf</tissue>
    </source>
</reference>
<evidence type="ECO:0000256" key="8">
    <source>
        <dbReference type="ARBA" id="ARBA00023180"/>
    </source>
</evidence>
<dbReference type="SUPFAM" id="SSF52743">
    <property type="entry name" value="Subtilisin-like"/>
    <property type="match status" value="1"/>
</dbReference>
<evidence type="ECO:0000313" key="15">
    <source>
        <dbReference type="EMBL" id="KAF6143979.1"/>
    </source>
</evidence>
<dbReference type="CDD" id="cd04852">
    <property type="entry name" value="Peptidases_S8_3"/>
    <property type="match status" value="1"/>
</dbReference>
<comment type="subcellular location">
    <subcellularLocation>
        <location evidence="1">Secreted</location>
    </subcellularLocation>
</comment>
<dbReference type="PROSITE" id="PS51892">
    <property type="entry name" value="SUBTILASE"/>
    <property type="match status" value="1"/>
</dbReference>
<keyword evidence="5 11" id="KW-0732">Signal</keyword>
<evidence type="ECO:0000259" key="13">
    <source>
        <dbReference type="Pfam" id="PF05922"/>
    </source>
</evidence>
<evidence type="ECO:0000256" key="5">
    <source>
        <dbReference type="ARBA" id="ARBA00022729"/>
    </source>
</evidence>
<dbReference type="InterPro" id="IPR034197">
    <property type="entry name" value="Peptidases_S8_3"/>
</dbReference>